<dbReference type="EMBL" id="MWZD01000017">
    <property type="protein sequence ID" value="PRI11342.1"/>
    <property type="molecule type" value="Genomic_DNA"/>
</dbReference>
<organism evidence="2 3">
    <name type="scientific">Leucobacter massiliensis</name>
    <dbReference type="NCBI Taxonomy" id="1686285"/>
    <lineage>
        <taxon>Bacteria</taxon>
        <taxon>Bacillati</taxon>
        <taxon>Actinomycetota</taxon>
        <taxon>Actinomycetes</taxon>
        <taxon>Micrococcales</taxon>
        <taxon>Microbacteriaceae</taxon>
        <taxon>Leucobacter</taxon>
    </lineage>
</organism>
<accession>A0A2S9QP34</accession>
<dbReference type="AlphaFoldDB" id="A0A2S9QP34"/>
<protein>
    <submittedName>
        <fullName evidence="2">Glycerophosphodiester phosphodiesterase</fullName>
    </submittedName>
</protein>
<feature type="domain" description="GP-PDE" evidence="1">
    <location>
        <begin position="7"/>
        <end position="252"/>
    </location>
</feature>
<dbReference type="OrthoDB" id="5241788at2"/>
<dbReference type="GO" id="GO:0008081">
    <property type="term" value="F:phosphoric diester hydrolase activity"/>
    <property type="evidence" value="ECO:0007669"/>
    <property type="project" value="InterPro"/>
</dbReference>
<name>A0A2S9QP34_9MICO</name>
<dbReference type="SUPFAM" id="SSF51695">
    <property type="entry name" value="PLC-like phosphodiesterases"/>
    <property type="match status" value="1"/>
</dbReference>
<dbReference type="InterPro" id="IPR017946">
    <property type="entry name" value="PLC-like_Pdiesterase_TIM-brl"/>
</dbReference>
<evidence type="ECO:0000313" key="3">
    <source>
        <dbReference type="Proteomes" id="UP000238650"/>
    </source>
</evidence>
<dbReference type="Proteomes" id="UP000238650">
    <property type="component" value="Unassembled WGS sequence"/>
</dbReference>
<dbReference type="PANTHER" id="PTHR43805">
    <property type="entry name" value="GLYCEROPHOSPHORYL DIESTER PHOSPHODIESTERASE"/>
    <property type="match status" value="1"/>
</dbReference>
<comment type="caution">
    <text evidence="2">The sequence shown here is derived from an EMBL/GenBank/DDBJ whole genome shotgun (WGS) entry which is preliminary data.</text>
</comment>
<dbReference type="PANTHER" id="PTHR43805:SF1">
    <property type="entry name" value="GP-PDE DOMAIN-CONTAINING PROTEIN"/>
    <property type="match status" value="1"/>
</dbReference>
<dbReference type="Gene3D" id="3.20.20.190">
    <property type="entry name" value="Phosphatidylinositol (PI) phosphodiesterase"/>
    <property type="match status" value="1"/>
</dbReference>
<proteinExistence type="predicted"/>
<keyword evidence="3" id="KW-1185">Reference proteome</keyword>
<sequence length="253" mass="25762">MHELGRPRVLAHRGLVTAELAALGVADNSRAAVAAAVAAGADAVETDCRVTADGEVVLFHDAGLERVAGLRARVAETTLGELAAIMADRGGLLTLRSALEDFPGVRFNVDVKAPAAAEPTGRIVAPEGHRVLLTSFSDASRARALRAARSAGATPVPATSPGRNRLLGILAALASGSGALAGRALAGLDALQIPERSGPVPVLSGRLLAVAAGHGVEVHVWTVNDPARMRELVGRGVSGVVTDRADVARAEMS</sequence>
<dbReference type="PROSITE" id="PS51704">
    <property type="entry name" value="GP_PDE"/>
    <property type="match status" value="1"/>
</dbReference>
<evidence type="ECO:0000313" key="2">
    <source>
        <dbReference type="EMBL" id="PRI11342.1"/>
    </source>
</evidence>
<reference evidence="2 3" key="1">
    <citation type="journal article" date="2017" name="New Microbes New Infect">
        <title>Genome sequence of 'Leucobacter massiliensis' sp. nov. isolated from human pharynx after travel to the 2014 Hajj.</title>
        <authorList>
            <person name="Leangapichart T."/>
            <person name="Gautret P."/>
            <person name="Nguyen T.T."/>
            <person name="Armstrong N."/>
            <person name="Rolain J.M."/>
        </authorList>
    </citation>
    <scope>NUCLEOTIDE SEQUENCE [LARGE SCALE GENOMIC DNA]</scope>
    <source>
        <strain evidence="2 3">122RC15</strain>
    </source>
</reference>
<dbReference type="GO" id="GO:0006629">
    <property type="term" value="P:lipid metabolic process"/>
    <property type="evidence" value="ECO:0007669"/>
    <property type="project" value="InterPro"/>
</dbReference>
<dbReference type="Pfam" id="PF03009">
    <property type="entry name" value="GDPD"/>
    <property type="match status" value="1"/>
</dbReference>
<dbReference type="InterPro" id="IPR030395">
    <property type="entry name" value="GP_PDE_dom"/>
</dbReference>
<gene>
    <name evidence="2" type="ORF">B4915_08240</name>
</gene>
<evidence type="ECO:0000259" key="1">
    <source>
        <dbReference type="PROSITE" id="PS51704"/>
    </source>
</evidence>